<dbReference type="GeneID" id="20177130"/>
<organism evidence="2 3">
    <name type="scientific">Phytophthora nicotianae (strain INRA-310)</name>
    <name type="common">Phytophthora parasitica</name>
    <dbReference type="NCBI Taxonomy" id="761204"/>
    <lineage>
        <taxon>Eukaryota</taxon>
        <taxon>Sar</taxon>
        <taxon>Stramenopiles</taxon>
        <taxon>Oomycota</taxon>
        <taxon>Peronosporomycetes</taxon>
        <taxon>Peronosporales</taxon>
        <taxon>Peronosporaceae</taxon>
        <taxon>Phytophthora</taxon>
    </lineage>
</organism>
<feature type="compositionally biased region" description="Polar residues" evidence="1">
    <location>
        <begin position="93"/>
        <end position="109"/>
    </location>
</feature>
<evidence type="ECO:0000256" key="1">
    <source>
        <dbReference type="SAM" id="MobiDB-lite"/>
    </source>
</evidence>
<feature type="region of interest" description="Disordered" evidence="1">
    <location>
        <begin position="45"/>
        <end position="109"/>
    </location>
</feature>
<reference evidence="2 3" key="2">
    <citation type="submission" date="2013-11" db="EMBL/GenBank/DDBJ databases">
        <title>The Genome Sequence of Phytophthora parasitica INRA-310.</title>
        <authorList>
            <consortium name="The Broad Institute Genomics Platform"/>
            <person name="Russ C."/>
            <person name="Tyler B."/>
            <person name="Panabieres F."/>
            <person name="Shan W."/>
            <person name="Tripathy S."/>
            <person name="Grunwald N."/>
            <person name="Machado M."/>
            <person name="Johnson C.S."/>
            <person name="Arredondo F."/>
            <person name="Hong C."/>
            <person name="Coffey M."/>
            <person name="Young S.K."/>
            <person name="Zeng Q."/>
            <person name="Gargeya S."/>
            <person name="Fitzgerald M."/>
            <person name="Abouelleil A."/>
            <person name="Alvarado L."/>
            <person name="Chapman S.B."/>
            <person name="Gainer-Dewar J."/>
            <person name="Goldberg J."/>
            <person name="Griggs A."/>
            <person name="Gujja S."/>
            <person name="Hansen M."/>
            <person name="Howarth C."/>
            <person name="Imamovic A."/>
            <person name="Ireland A."/>
            <person name="Larimer J."/>
            <person name="McCowan C."/>
            <person name="Murphy C."/>
            <person name="Pearson M."/>
            <person name="Poon T.W."/>
            <person name="Priest M."/>
            <person name="Roberts A."/>
            <person name="Saif S."/>
            <person name="Shea T."/>
            <person name="Sykes S."/>
            <person name="Wortman J."/>
            <person name="Nusbaum C."/>
            <person name="Birren B."/>
        </authorList>
    </citation>
    <scope>NUCLEOTIDE SEQUENCE [LARGE SCALE GENOMIC DNA]</scope>
    <source>
        <strain evidence="2 3">INRA-310</strain>
    </source>
</reference>
<evidence type="ECO:0000313" key="3">
    <source>
        <dbReference type="Proteomes" id="UP000018817"/>
    </source>
</evidence>
<dbReference type="RefSeq" id="XP_008899642.1">
    <property type="nucleotide sequence ID" value="XM_008901394.1"/>
</dbReference>
<accession>W2QP88</accession>
<dbReference type="EMBL" id="KI669571">
    <property type="protein sequence ID" value="ETN15007.1"/>
    <property type="molecule type" value="Genomic_DNA"/>
</dbReference>
<reference evidence="3" key="1">
    <citation type="submission" date="2011-12" db="EMBL/GenBank/DDBJ databases">
        <authorList>
            <consortium name="The Broad Institute Genome Sequencing Platform"/>
            <person name="Russ C."/>
            <person name="Tyler B."/>
            <person name="Panabieres F."/>
            <person name="Shan W."/>
            <person name="Tripathy S."/>
            <person name="Grunwald N."/>
            <person name="Machado M."/>
            <person name="Young S.K."/>
            <person name="Zeng Q."/>
            <person name="Gargeya S."/>
            <person name="Fitzgerald M."/>
            <person name="Haas B."/>
            <person name="Abouelleil A."/>
            <person name="Alvarado L."/>
            <person name="Arachchi H.M."/>
            <person name="Berlin A."/>
            <person name="Chapman S.B."/>
            <person name="Gearin G."/>
            <person name="Goldberg J."/>
            <person name="Griggs A."/>
            <person name="Gujja S."/>
            <person name="Hansen M."/>
            <person name="Heiman D."/>
            <person name="Howarth C."/>
            <person name="Larimer J."/>
            <person name="Lui A."/>
            <person name="MacDonald P.J.P."/>
            <person name="McCowen C."/>
            <person name="Montmayeur A."/>
            <person name="Murphy C."/>
            <person name="Neiman D."/>
            <person name="Pearson M."/>
            <person name="Priest M."/>
            <person name="Roberts A."/>
            <person name="Saif S."/>
            <person name="Shea T."/>
            <person name="Sisk P."/>
            <person name="Stolte C."/>
            <person name="Sykes S."/>
            <person name="Wortman J."/>
            <person name="Nusbaum C."/>
            <person name="Birren B."/>
        </authorList>
    </citation>
    <scope>NUCLEOTIDE SEQUENCE [LARGE SCALE GENOMIC DNA]</scope>
    <source>
        <strain evidence="3">INRA-310</strain>
    </source>
</reference>
<feature type="compositionally biased region" description="Acidic residues" evidence="1">
    <location>
        <begin position="48"/>
        <end position="66"/>
    </location>
</feature>
<dbReference type="Proteomes" id="UP000018817">
    <property type="component" value="Unassembled WGS sequence"/>
</dbReference>
<gene>
    <name evidence="2" type="ORF">PPTG_07229</name>
</gene>
<sequence>METKTREETEADDLAIISASLYGGMRAIRSSTKAVAVPNESLTTDVFQSEEVDDGSIVDEDREDDDAQRTPASDKMSTTVETEIREETETDTSNLATTSASKSVSVMPTTHINKCPHPRFEVNAGWWRPRLQRRRRLAGADATGLIVSLEAALPKAVDVPGPERGRSQRRSGNA</sequence>
<dbReference type="VEuPathDB" id="FungiDB:PPTG_07229"/>
<evidence type="ECO:0000313" key="2">
    <source>
        <dbReference type="EMBL" id="ETN15007.1"/>
    </source>
</evidence>
<dbReference type="AlphaFoldDB" id="W2QP88"/>
<name>W2QP88_PHYN3</name>
<protein>
    <submittedName>
        <fullName evidence="2">Uncharacterized protein</fullName>
    </submittedName>
</protein>
<proteinExistence type="predicted"/>